<dbReference type="AlphaFoldDB" id="A0A150WFR3"/>
<dbReference type="PANTHER" id="PTHR42707:SF2">
    <property type="entry name" value="ACD11 DEHYDROGENASE"/>
    <property type="match status" value="1"/>
</dbReference>
<dbReference type="InterPro" id="IPR009100">
    <property type="entry name" value="AcylCoA_DH/oxidase_NM_dom_sf"/>
</dbReference>
<name>A0A150WFR3_BDEBC</name>
<dbReference type="Gene3D" id="1.20.140.10">
    <property type="entry name" value="Butyryl-CoA Dehydrogenase, subunit A, domain 3"/>
    <property type="match status" value="1"/>
</dbReference>
<dbReference type="SUPFAM" id="SSF56645">
    <property type="entry name" value="Acyl-CoA dehydrogenase NM domain-like"/>
    <property type="match status" value="1"/>
</dbReference>
<evidence type="ECO:0000256" key="3">
    <source>
        <dbReference type="ARBA" id="ARBA00022630"/>
    </source>
</evidence>
<feature type="domain" description="Adaptive response protein AidB N-terminal" evidence="8">
    <location>
        <begin position="12"/>
        <end position="161"/>
    </location>
</feature>
<keyword evidence="3 5" id="KW-0285">Flavoprotein</keyword>
<evidence type="ECO:0000259" key="6">
    <source>
        <dbReference type="Pfam" id="PF00441"/>
    </source>
</evidence>
<evidence type="ECO:0000259" key="8">
    <source>
        <dbReference type="Pfam" id="PF18158"/>
    </source>
</evidence>
<dbReference type="Proteomes" id="UP000075391">
    <property type="component" value="Unassembled WGS sequence"/>
</dbReference>
<evidence type="ECO:0000256" key="5">
    <source>
        <dbReference type="RuleBase" id="RU362125"/>
    </source>
</evidence>
<dbReference type="InterPro" id="IPR009075">
    <property type="entry name" value="AcylCo_DH/oxidase_C"/>
</dbReference>
<feature type="domain" description="Acyl-CoA oxidase/dehydrogenase middle" evidence="7">
    <location>
        <begin position="171"/>
        <end position="274"/>
    </location>
</feature>
<keyword evidence="5" id="KW-0560">Oxidoreductase</keyword>
<proteinExistence type="inferred from homology"/>
<organism evidence="9 10">
    <name type="scientific">Bdellovibrio bacteriovorus</name>
    <dbReference type="NCBI Taxonomy" id="959"/>
    <lineage>
        <taxon>Bacteria</taxon>
        <taxon>Pseudomonadati</taxon>
        <taxon>Bdellovibrionota</taxon>
        <taxon>Bdellovibrionia</taxon>
        <taxon>Bdellovibrionales</taxon>
        <taxon>Pseudobdellovibrionaceae</taxon>
        <taxon>Bdellovibrio</taxon>
    </lineage>
</organism>
<dbReference type="PANTHER" id="PTHR42707">
    <property type="entry name" value="ACYL-COA DEHYDROGENASE"/>
    <property type="match status" value="1"/>
</dbReference>
<dbReference type="Gene3D" id="6.10.250.600">
    <property type="match status" value="1"/>
</dbReference>
<dbReference type="Gene3D" id="2.40.110.20">
    <property type="match status" value="1"/>
</dbReference>
<dbReference type="OrthoDB" id="9771038at2"/>
<dbReference type="RefSeq" id="WP_063244082.1">
    <property type="nucleotide sequence ID" value="NZ_LUKF01000016.1"/>
</dbReference>
<dbReference type="InterPro" id="IPR052904">
    <property type="entry name" value="Acyl-CoA_dehydrogenase-like"/>
</dbReference>
<dbReference type="SUPFAM" id="SSF47203">
    <property type="entry name" value="Acyl-CoA dehydrogenase C-terminal domain-like"/>
    <property type="match status" value="1"/>
</dbReference>
<dbReference type="InterPro" id="IPR006091">
    <property type="entry name" value="Acyl-CoA_Oxase/DH_mid-dom"/>
</dbReference>
<feature type="domain" description="Acyl-CoA dehydrogenase/oxidase C-terminal" evidence="6">
    <location>
        <begin position="285"/>
        <end position="441"/>
    </location>
</feature>
<dbReference type="Pfam" id="PF18158">
    <property type="entry name" value="AidB_N"/>
    <property type="match status" value="1"/>
</dbReference>
<dbReference type="InterPro" id="IPR041504">
    <property type="entry name" value="AidB_N"/>
</dbReference>
<evidence type="ECO:0000313" key="9">
    <source>
        <dbReference type="EMBL" id="KYG61938.1"/>
    </source>
</evidence>
<gene>
    <name evidence="9" type="ORF">AZI85_06935</name>
</gene>
<accession>A0A150WFR3</accession>
<evidence type="ECO:0000313" key="10">
    <source>
        <dbReference type="Proteomes" id="UP000075391"/>
    </source>
</evidence>
<dbReference type="Pfam" id="PF02770">
    <property type="entry name" value="Acyl-CoA_dh_M"/>
    <property type="match status" value="1"/>
</dbReference>
<evidence type="ECO:0000259" key="7">
    <source>
        <dbReference type="Pfam" id="PF02770"/>
    </source>
</evidence>
<comment type="similarity">
    <text evidence="2 5">Belongs to the acyl-CoA dehydrogenase family.</text>
</comment>
<evidence type="ECO:0000256" key="1">
    <source>
        <dbReference type="ARBA" id="ARBA00001974"/>
    </source>
</evidence>
<evidence type="ECO:0000256" key="4">
    <source>
        <dbReference type="ARBA" id="ARBA00022827"/>
    </source>
</evidence>
<comment type="caution">
    <text evidence="9">The sequence shown here is derived from an EMBL/GenBank/DDBJ whole genome shotgun (WGS) entry which is preliminary data.</text>
</comment>
<dbReference type="PROSITE" id="PS00073">
    <property type="entry name" value="ACYL_COA_DH_2"/>
    <property type="match status" value="1"/>
</dbReference>
<dbReference type="Pfam" id="PF00441">
    <property type="entry name" value="Acyl-CoA_dh_1"/>
    <property type="match status" value="1"/>
</dbReference>
<dbReference type="InterPro" id="IPR006089">
    <property type="entry name" value="Acyl-CoA_DH_CS"/>
</dbReference>
<dbReference type="EMBL" id="LUKF01000016">
    <property type="protein sequence ID" value="KYG61938.1"/>
    <property type="molecule type" value="Genomic_DNA"/>
</dbReference>
<protein>
    <submittedName>
        <fullName evidence="9">Acyl-CoA dehydrogenase</fullName>
    </submittedName>
</protein>
<keyword evidence="4 5" id="KW-0274">FAD</keyword>
<dbReference type="GO" id="GO:0003995">
    <property type="term" value="F:acyl-CoA dehydrogenase activity"/>
    <property type="evidence" value="ECO:0007669"/>
    <property type="project" value="InterPro"/>
</dbReference>
<reference evidence="9 10" key="1">
    <citation type="submission" date="2016-03" db="EMBL/GenBank/DDBJ databases">
        <authorList>
            <person name="Ploux O."/>
        </authorList>
    </citation>
    <scope>NUCLEOTIDE SEQUENCE [LARGE SCALE GENOMIC DNA]</scope>
    <source>
        <strain evidence="9 10">BER2</strain>
    </source>
</reference>
<evidence type="ECO:0000256" key="2">
    <source>
        <dbReference type="ARBA" id="ARBA00009347"/>
    </source>
</evidence>
<dbReference type="InterPro" id="IPR036250">
    <property type="entry name" value="AcylCo_DH-like_C"/>
</dbReference>
<sequence length="516" mass="57429">MKNFYQEGPRLTNTYRADETLQKFLKKILPPDVQKTALPHLDHLGERAVTDMLAWAAEAEAQPPQHIPFDPWGRRIDEIKTSNGWKELEKVAATEGIVATAYDRKFGSFSRVYQMALLYLYSPSSAIFSCPLAMTDGAARALELYAGNDLKERALPHLLSRDPKTFWTAGQWMTERTGGSDVSGTSTDAHPFSGESAFSATHALHGTKWFTSATTSQMALTLSRPDGAPAGSKGLSLFYLELRNNQGQLNNIQIHRLKDKLGTKALPTAELSLQGTPARIVGGEGDGIKKIASVLNITRIYNSICALGHMRRALDLIQDYSRKRKAFGKLLMDHPLHRETLHALEADFRGCFAFSFFVAHLLGQEEVGEISASQRVLLRSLTPILKLYTAKKSIQISSEVVEMFGGAGYVEDTGLPRLLRDAQVFSIWEGTTNVLSLDMLRAFEKEQALPILMEYFKNCQAMKDSAPAFIDKWTILQKQIGALAKGSPEEWEAHARRLAFMVGDLMCESLIHEYSL</sequence>
<comment type="cofactor">
    <cofactor evidence="1 5">
        <name>FAD</name>
        <dbReference type="ChEBI" id="CHEBI:57692"/>
    </cofactor>
</comment>